<comment type="caution">
    <text evidence="2">The sequence shown here is derived from an EMBL/GenBank/DDBJ whole genome shotgun (WGS) entry which is preliminary data.</text>
</comment>
<organism evidence="2 3">
    <name type="scientific">Pseudomonas tolaasii</name>
    <dbReference type="NCBI Taxonomy" id="29442"/>
    <lineage>
        <taxon>Bacteria</taxon>
        <taxon>Pseudomonadati</taxon>
        <taxon>Pseudomonadota</taxon>
        <taxon>Gammaproteobacteria</taxon>
        <taxon>Pseudomonadales</taxon>
        <taxon>Pseudomonadaceae</taxon>
        <taxon>Pseudomonas</taxon>
    </lineage>
</organism>
<dbReference type="Pfam" id="PF07793">
    <property type="entry name" value="DUF1631"/>
    <property type="match status" value="1"/>
</dbReference>
<gene>
    <name evidence="2" type="ORF">HX787_11945</name>
</gene>
<proteinExistence type="predicted"/>
<evidence type="ECO:0000256" key="1">
    <source>
        <dbReference type="SAM" id="MobiDB-lite"/>
    </source>
</evidence>
<dbReference type="RefSeq" id="WP_016971614.1">
    <property type="nucleotide sequence ID" value="NZ_CP020369.1"/>
</dbReference>
<evidence type="ECO:0000313" key="3">
    <source>
        <dbReference type="Proteomes" id="UP000549134"/>
    </source>
</evidence>
<name>A0A7Y8DPN5_PSETO</name>
<feature type="region of interest" description="Disordered" evidence="1">
    <location>
        <begin position="229"/>
        <end position="259"/>
    </location>
</feature>
<dbReference type="AlphaFoldDB" id="A0A7Y8DPN5"/>
<dbReference type="GeneID" id="55845578"/>
<accession>A0A7Y8DPN5</accession>
<dbReference type="EMBL" id="JACAQK010000009">
    <property type="protein sequence ID" value="NWD36561.1"/>
    <property type="molecule type" value="Genomic_DNA"/>
</dbReference>
<protein>
    <submittedName>
        <fullName evidence="2">DUF1631 domain-containing protein</fullName>
    </submittedName>
</protein>
<sequence length="718" mass="80003">MHIDGKVVPINKAQTTPSPLARLPVVLLQVRDKAAQQLQQGLQELFDNADDTLFEMADKARSNVDHHIFFEAMRDLRLKRKNFERVFMEQLFAAFAGLGQTARGELHLLPVVSYEATPGTSSDDLEKAVALEAMLGRVRHRDGLALGQLTARLGALLGKPLDERDNPLGPALLCEFFLRAGRSLGVEIRVKLIMLKLFEKYVLSDADQLFGEANQLLIATGVLPELKAVPSRRPGGRAAREQQRENGLPSAEPPPDENGQEAFAALQKLLAVVRGSVAPTLEASAEPLPIASRDLLRLLSHLQQYVPEPEAEDDFDLRSQLEQLLTRVSVKSGKSRVVEDADEDVINLLALLFEFILDDYSVPDAFKALIARLQIPLLKVAVLDKSFFSRPAHPARRLLNEIAAAVIGWSPREDYQRDSLYLRIEQVVQQLLNEFVEDQAVFARLLAQFGAFAADERRRSQLLEQHTYEAEEGRVRTEAARQRVADVLNRRLLGKVLPQTVVQFLQQAWSQVLLLASLKHGEQSVQWQSALRTLDELIWSVSLQKDADAGQHLLEQLPGLLKSLRDGLTSAAFDPFSTREFFVRLQAMHARSSDADSLETRVEVREPFVLNSGSADPAERLPADDPDLLKAYQMRIGGWFELRLDETTTLRCKLTAIMAPANTYVFVSRTGLKALDRSAGQLAMAFKQGALRALDDGLLFDRALAAVIGNLRQLNRGK</sequence>
<dbReference type="Proteomes" id="UP000549134">
    <property type="component" value="Unassembled WGS sequence"/>
</dbReference>
<dbReference type="InterPro" id="IPR012434">
    <property type="entry name" value="DUF1631"/>
</dbReference>
<reference evidence="2 3" key="1">
    <citation type="submission" date="2020-04" db="EMBL/GenBank/DDBJ databases">
        <title>Molecular characterization of pseudomonads from Agaricus bisporus reveal novel blotch 2 pathogens in Western Europe.</title>
        <authorList>
            <person name="Taparia T."/>
            <person name="Krijger M."/>
            <person name="Haynes E."/>
            <person name="Elpinstone J.G."/>
            <person name="Noble R."/>
            <person name="Van Der Wolf J."/>
        </authorList>
    </citation>
    <scope>NUCLEOTIDE SEQUENCE [LARGE SCALE GENOMIC DNA]</scope>
    <source>
        <strain evidence="2 3">IPO3746</strain>
    </source>
</reference>
<evidence type="ECO:0000313" key="2">
    <source>
        <dbReference type="EMBL" id="NWD36561.1"/>
    </source>
</evidence>